<comment type="caution">
    <text evidence="2">The sequence shown here is derived from an EMBL/GenBank/DDBJ whole genome shotgun (WGS) entry which is preliminary data.</text>
</comment>
<keyword evidence="1" id="KW-0472">Membrane</keyword>
<dbReference type="Proteomes" id="UP000271010">
    <property type="component" value="Unassembled WGS sequence"/>
</dbReference>
<feature type="transmembrane region" description="Helical" evidence="1">
    <location>
        <begin position="162"/>
        <end position="180"/>
    </location>
</feature>
<feature type="transmembrane region" description="Helical" evidence="1">
    <location>
        <begin position="79"/>
        <end position="99"/>
    </location>
</feature>
<reference evidence="2 3" key="1">
    <citation type="submission" date="2018-11" db="EMBL/GenBank/DDBJ databases">
        <title>Rufibacter latericius sp. nov., isolated from water in Baiyang Lake.</title>
        <authorList>
            <person name="Yang Y."/>
        </authorList>
    </citation>
    <scope>NUCLEOTIDE SEQUENCE [LARGE SCALE GENOMIC DNA]</scope>
    <source>
        <strain evidence="2 3">MCC P1</strain>
    </source>
</reference>
<keyword evidence="1" id="KW-0812">Transmembrane</keyword>
<feature type="transmembrane region" description="Helical" evidence="1">
    <location>
        <begin position="235"/>
        <end position="256"/>
    </location>
</feature>
<accession>A0A3M9MR13</accession>
<feature type="transmembrane region" description="Helical" evidence="1">
    <location>
        <begin position="137"/>
        <end position="155"/>
    </location>
</feature>
<organism evidence="2 3">
    <name type="scientific">Rufibacter immobilis</name>
    <dbReference type="NCBI Taxonomy" id="1348778"/>
    <lineage>
        <taxon>Bacteria</taxon>
        <taxon>Pseudomonadati</taxon>
        <taxon>Bacteroidota</taxon>
        <taxon>Cytophagia</taxon>
        <taxon>Cytophagales</taxon>
        <taxon>Hymenobacteraceae</taxon>
        <taxon>Rufibacter</taxon>
    </lineage>
</organism>
<dbReference type="AlphaFoldDB" id="A0A3M9MR13"/>
<evidence type="ECO:0008006" key="4">
    <source>
        <dbReference type="Google" id="ProtNLM"/>
    </source>
</evidence>
<evidence type="ECO:0000313" key="3">
    <source>
        <dbReference type="Proteomes" id="UP000271010"/>
    </source>
</evidence>
<name>A0A3M9MR13_9BACT</name>
<gene>
    <name evidence="2" type="ORF">EFA69_17785</name>
</gene>
<proteinExistence type="predicted"/>
<feature type="transmembrane region" description="Helical" evidence="1">
    <location>
        <begin position="48"/>
        <end position="67"/>
    </location>
</feature>
<keyword evidence="1" id="KW-1133">Transmembrane helix</keyword>
<dbReference type="EMBL" id="RJJE01000017">
    <property type="protein sequence ID" value="RNI27939.1"/>
    <property type="molecule type" value="Genomic_DNA"/>
</dbReference>
<protein>
    <recommendedName>
        <fullName evidence="4">DoxX family protein</fullName>
    </recommendedName>
</protein>
<keyword evidence="3" id="KW-1185">Reference proteome</keyword>
<evidence type="ECO:0000313" key="2">
    <source>
        <dbReference type="EMBL" id="RNI27939.1"/>
    </source>
</evidence>
<evidence type="ECO:0000256" key="1">
    <source>
        <dbReference type="SAM" id="Phobius"/>
    </source>
</evidence>
<sequence length="393" mass="44935">MYLFIYITSTYTSFLWNPLVDFLGEHILQLGKPITVKPNGSGDTTYNYVQVFGIFLLAIIGTLLWTVVDHKRKNYDKLLYWLMVLVRYALAAAMIRYGFAKIFKTQFPFPGPYSLLQPLGESSPMGLVWKFMGYSTGYNYFTGIAEALAGVFLFFRRTATFGALLAISALANIVALNFFFDVPVKLYSSHLLLMALFVAAPDLKRLFSFFFQNKAVPAATLPPAFTKPWMRYTRLALKVLVLAWLGYTVTATGLFMQKRYGDKAAKPALYGAYAVETYIRNGDTLAPLTTDTTRWKLLTVNHERFISTQLMNDSIRHHMVQMDTASQTISWSAAKDSTQKAELHYRLPDKDHLSLQGQLHQDTVQILLRKIDLQQFTLVSRGFRWVNEYPYNR</sequence>